<organism evidence="1 2">
    <name type="scientific">Andalucia godoyi</name>
    <name type="common">Flagellate</name>
    <dbReference type="NCBI Taxonomy" id="505711"/>
    <lineage>
        <taxon>Eukaryota</taxon>
        <taxon>Discoba</taxon>
        <taxon>Jakobida</taxon>
        <taxon>Andalucina</taxon>
        <taxon>Andaluciidae</taxon>
        <taxon>Andalucia</taxon>
    </lineage>
</organism>
<comment type="caution">
    <text evidence="1">The sequence shown here is derived from an EMBL/GenBank/DDBJ whole genome shotgun (WGS) entry which is preliminary data.</text>
</comment>
<sequence length="360" mass="39843">MERNLVRLYTRRCQRPYLNEIGSFLPHTHHVGVSMSFTDTMTSLLVEVIPEGALQCPMIIRCVEYPGVEEAAHEVAVWPWDDILPIQATKDYNKEEVVQWVSKWKEGHPTYMIGLVDCRTFANEFCRFFCGQSFVCTRRGFTRQWQIIRKALENNRPPFMLERAVIAKIARSYTSLTSNAAARPEASDVVIAVHLTPAAEPDQERGICVRLISKDPVDRFLAGDNPYAIAAEMPMAVDAGLVSNGLKSDSALSLISAPPSDADLNTGEVDVEEEVANLTAGENEGAPKPGKMIQEKTELVKHRVRRVVSSVTELFNLVTSRRSSVSLSACPSSKPKANAICIDLSAVEPLPLTPEGNPYT</sequence>
<evidence type="ECO:0000313" key="1">
    <source>
        <dbReference type="EMBL" id="KAF0852214.1"/>
    </source>
</evidence>
<gene>
    <name evidence="1" type="ORF">ANDGO_01277</name>
</gene>
<accession>A0A8K0AIZ9</accession>
<proteinExistence type="predicted"/>
<dbReference type="AlphaFoldDB" id="A0A8K0AIZ9"/>
<keyword evidence="2" id="KW-1185">Reference proteome</keyword>
<reference evidence="1" key="1">
    <citation type="submission" date="2019-09" db="EMBL/GenBank/DDBJ databases">
        <title>The Mitochondrial Proteome of the Jakobid, Andalucia godoyi, a Protist With the Most Gene-Rich and Bacteria-Like Mitochondrial Genome.</title>
        <authorList>
            <person name="Gray M.W."/>
            <person name="Burger G."/>
            <person name="Derelle R."/>
            <person name="Klimes V."/>
            <person name="Leger M."/>
            <person name="Sarrasin M."/>
            <person name="Vlcek C."/>
            <person name="Roger A.J."/>
            <person name="Elias M."/>
            <person name="Lang B.F."/>
        </authorList>
    </citation>
    <scope>NUCLEOTIDE SEQUENCE</scope>
    <source>
        <strain evidence="1">And28</strain>
    </source>
</reference>
<dbReference type="Proteomes" id="UP000799049">
    <property type="component" value="Unassembled WGS sequence"/>
</dbReference>
<name>A0A8K0AIZ9_ANDGO</name>
<dbReference type="EMBL" id="VRVR01000052">
    <property type="protein sequence ID" value="KAF0852214.1"/>
    <property type="molecule type" value="Genomic_DNA"/>
</dbReference>
<evidence type="ECO:0000313" key="2">
    <source>
        <dbReference type="Proteomes" id="UP000799049"/>
    </source>
</evidence>
<protein>
    <submittedName>
        <fullName evidence="1">Putative mitochondrial protein</fullName>
    </submittedName>
</protein>